<dbReference type="GeneID" id="4589855"/>
<dbReference type="VEuPathDB" id="FungiDB:NFIA_064900"/>
<dbReference type="Proteomes" id="UP000006702">
    <property type="component" value="Unassembled WGS sequence"/>
</dbReference>
<dbReference type="AlphaFoldDB" id="A1D6I2"/>
<feature type="compositionally biased region" description="Basic residues" evidence="1">
    <location>
        <begin position="1"/>
        <end position="10"/>
    </location>
</feature>
<dbReference type="KEGG" id="nfi:NFIA_064900"/>
<organism evidence="3 4">
    <name type="scientific">Neosartorya fischeri (strain ATCC 1020 / DSM 3700 / CBS 544.65 / FGSC A1164 / JCM 1740 / NRRL 181 / WB 181)</name>
    <name type="common">Aspergillus fischerianus</name>
    <dbReference type="NCBI Taxonomy" id="331117"/>
    <lineage>
        <taxon>Eukaryota</taxon>
        <taxon>Fungi</taxon>
        <taxon>Dikarya</taxon>
        <taxon>Ascomycota</taxon>
        <taxon>Pezizomycotina</taxon>
        <taxon>Eurotiomycetes</taxon>
        <taxon>Eurotiomycetidae</taxon>
        <taxon>Eurotiales</taxon>
        <taxon>Aspergillaceae</taxon>
        <taxon>Aspergillus</taxon>
        <taxon>Aspergillus subgen. Fumigati</taxon>
    </lineage>
</organism>
<dbReference type="HOGENOM" id="CLU_049186_0_1_1"/>
<dbReference type="OrthoDB" id="2104739at2759"/>
<name>A1D6I2_NEOFI</name>
<feature type="domain" description="HNH nuclease" evidence="2">
    <location>
        <begin position="172"/>
        <end position="214"/>
    </location>
</feature>
<feature type="compositionally biased region" description="Polar residues" evidence="1">
    <location>
        <begin position="30"/>
        <end position="40"/>
    </location>
</feature>
<proteinExistence type="predicted"/>
<dbReference type="OMA" id="MIHDRIT"/>
<dbReference type="EMBL" id="DS027690">
    <property type="protein sequence ID" value="EAW21326.1"/>
    <property type="molecule type" value="Genomic_DNA"/>
</dbReference>
<evidence type="ECO:0000259" key="2">
    <source>
        <dbReference type="Pfam" id="PF13391"/>
    </source>
</evidence>
<dbReference type="InterPro" id="IPR003615">
    <property type="entry name" value="HNH_nuc"/>
</dbReference>
<evidence type="ECO:0000256" key="1">
    <source>
        <dbReference type="SAM" id="MobiDB-lite"/>
    </source>
</evidence>
<accession>A1D6I2</accession>
<dbReference type="RefSeq" id="XP_001263223.1">
    <property type="nucleotide sequence ID" value="XM_001263222.1"/>
</dbReference>
<keyword evidence="4" id="KW-1185">Reference proteome</keyword>
<protein>
    <recommendedName>
        <fullName evidence="2">HNH nuclease domain-containing protein</fullName>
    </recommendedName>
</protein>
<feature type="region of interest" description="Disordered" evidence="1">
    <location>
        <begin position="1"/>
        <end position="42"/>
    </location>
</feature>
<evidence type="ECO:0000313" key="3">
    <source>
        <dbReference type="EMBL" id="EAW21326.1"/>
    </source>
</evidence>
<sequence>MAPPRGKRVRFASPSAATTPLRKSARLEAQPSSSTRQRSAGLSIIPSESWEALRAEAAERVDSYEPQNRPDEAILKASLHAFLQWLPEKGRSAVARDIINATSDKTLYEVFHNLFTCLVAPMKARSQRPSVTDSPHGKRQEQVEAVASKLDQPSIRTEDFRELCLKRDGYRCVVTGQMELKHWIKSKRPADIPKGHVEAAHIIPFSYASWDKASEKENVYQLRVFESQFSTFELPHLPSSRKVEFKKAEDAQDLELPSAAFLDCHWRLSEILNASDMAEVIDKHLRDWDHIKGSTGGSLREDGGTDIGHILQVGLWERVVG</sequence>
<reference evidence="4" key="1">
    <citation type="journal article" date="2008" name="PLoS Genet.">
        <title>Genomic islands in the pathogenic filamentous fungus Aspergillus fumigatus.</title>
        <authorList>
            <person name="Fedorova N.D."/>
            <person name="Khaldi N."/>
            <person name="Joardar V.S."/>
            <person name="Maiti R."/>
            <person name="Amedeo P."/>
            <person name="Anderson M.J."/>
            <person name="Crabtree J."/>
            <person name="Silva J.C."/>
            <person name="Badger J.H."/>
            <person name="Albarraq A."/>
            <person name="Angiuoli S."/>
            <person name="Bussey H."/>
            <person name="Bowyer P."/>
            <person name="Cotty P.J."/>
            <person name="Dyer P.S."/>
            <person name="Egan A."/>
            <person name="Galens K."/>
            <person name="Fraser-Liggett C.M."/>
            <person name="Haas B.J."/>
            <person name="Inman J.M."/>
            <person name="Kent R."/>
            <person name="Lemieux S."/>
            <person name="Malavazi I."/>
            <person name="Orvis J."/>
            <person name="Roemer T."/>
            <person name="Ronning C.M."/>
            <person name="Sundaram J.P."/>
            <person name="Sutton G."/>
            <person name="Turner G."/>
            <person name="Venter J.C."/>
            <person name="White O.R."/>
            <person name="Whitty B.R."/>
            <person name="Youngman P."/>
            <person name="Wolfe K.H."/>
            <person name="Goldman G.H."/>
            <person name="Wortman J.R."/>
            <person name="Jiang B."/>
            <person name="Denning D.W."/>
            <person name="Nierman W.C."/>
        </authorList>
    </citation>
    <scope>NUCLEOTIDE SEQUENCE [LARGE SCALE GENOMIC DNA]</scope>
    <source>
        <strain evidence="4">ATCC 1020 / DSM 3700 / CBS 544.65 / FGSC A1164 / JCM 1740 / NRRL 181 / WB 181</strain>
    </source>
</reference>
<dbReference type="eggNOG" id="ENOG502RNB6">
    <property type="taxonomic scope" value="Eukaryota"/>
</dbReference>
<evidence type="ECO:0000313" key="4">
    <source>
        <dbReference type="Proteomes" id="UP000006702"/>
    </source>
</evidence>
<gene>
    <name evidence="3" type="ORF">NFIA_064900</name>
</gene>
<dbReference type="Pfam" id="PF13391">
    <property type="entry name" value="HNH_2"/>
    <property type="match status" value="1"/>
</dbReference>